<feature type="transmembrane region" description="Helical" evidence="1">
    <location>
        <begin position="29"/>
        <end position="53"/>
    </location>
</feature>
<proteinExistence type="predicted"/>
<protein>
    <submittedName>
        <fullName evidence="2">Uncharacterized protein</fullName>
    </submittedName>
</protein>
<accession>A0A5K3FEI0</accession>
<name>A0A5K3FEI0_MESCO</name>
<organism evidence="2">
    <name type="scientific">Mesocestoides corti</name>
    <name type="common">Flatworm</name>
    <dbReference type="NCBI Taxonomy" id="53468"/>
    <lineage>
        <taxon>Eukaryota</taxon>
        <taxon>Metazoa</taxon>
        <taxon>Spiralia</taxon>
        <taxon>Lophotrochozoa</taxon>
        <taxon>Platyhelminthes</taxon>
        <taxon>Cestoda</taxon>
        <taxon>Eucestoda</taxon>
        <taxon>Cyclophyllidea</taxon>
        <taxon>Mesocestoididae</taxon>
        <taxon>Mesocestoides</taxon>
    </lineage>
</organism>
<evidence type="ECO:0000256" key="1">
    <source>
        <dbReference type="SAM" id="Phobius"/>
    </source>
</evidence>
<keyword evidence="1" id="KW-0472">Membrane</keyword>
<dbReference type="AlphaFoldDB" id="A0A5K3FEI0"/>
<keyword evidence="1" id="KW-1133">Transmembrane helix</keyword>
<evidence type="ECO:0000313" key="2">
    <source>
        <dbReference type="WBParaSite" id="MCU_006794-RA"/>
    </source>
</evidence>
<feature type="transmembrane region" description="Helical" evidence="1">
    <location>
        <begin position="93"/>
        <end position="111"/>
    </location>
</feature>
<reference evidence="2" key="1">
    <citation type="submission" date="2019-11" db="UniProtKB">
        <authorList>
            <consortium name="WormBaseParasite"/>
        </authorList>
    </citation>
    <scope>IDENTIFICATION</scope>
</reference>
<sequence>MKKTGTTEQTLLTNLEPEPNVRRRISESFILETPLNICSPSFVFFSGWLHIFLPWQGAQDWLRPGGPTCLRLDSTPIATRQAPSIRVHHAGHAAHYIPLLVDVLLWLAAFLSRMPLDRRETQDWLRPGVHICLRPNPTPHCLPLGVKL</sequence>
<keyword evidence="1" id="KW-0812">Transmembrane</keyword>
<dbReference type="WBParaSite" id="MCU_006794-RA">
    <property type="protein sequence ID" value="MCU_006794-RA"/>
    <property type="gene ID" value="MCU_006794"/>
</dbReference>